<dbReference type="STRING" id="743525.TSC_c11620"/>
<proteinExistence type="predicted"/>
<name>E8PQC3_THESS</name>
<dbReference type="KEGG" id="tsc:TSC_c11620"/>
<dbReference type="Gene3D" id="3.30.429.10">
    <property type="entry name" value="Macrophage Migration Inhibitory Factor"/>
    <property type="match status" value="1"/>
</dbReference>
<dbReference type="HOGENOM" id="CLU_205987_0_0_0"/>
<dbReference type="eggNOG" id="ENOG5030Q10">
    <property type="taxonomic scope" value="Bacteria"/>
</dbReference>
<evidence type="ECO:0000313" key="1">
    <source>
        <dbReference type="EMBL" id="ADW21782.1"/>
    </source>
</evidence>
<dbReference type="Pfam" id="PF21420">
    <property type="entry name" value="Tautomerase-like"/>
    <property type="match status" value="1"/>
</dbReference>
<dbReference type="EMBL" id="CP001962">
    <property type="protein sequence ID" value="ADW21782.1"/>
    <property type="molecule type" value="Genomic_DNA"/>
</dbReference>
<dbReference type="Proteomes" id="UP000008087">
    <property type="component" value="Chromosome"/>
</dbReference>
<organism evidence="1 2">
    <name type="scientific">Thermus scotoductus (strain ATCC 700910 / SA-01)</name>
    <dbReference type="NCBI Taxonomy" id="743525"/>
    <lineage>
        <taxon>Bacteria</taxon>
        <taxon>Thermotogati</taxon>
        <taxon>Deinococcota</taxon>
        <taxon>Deinococci</taxon>
        <taxon>Thermales</taxon>
        <taxon>Thermaceae</taxon>
        <taxon>Thermus</taxon>
    </lineage>
</organism>
<accession>E8PQC3</accession>
<sequence>MPLLEVLVVRDKPLTREERESLKQEAEAVFQEVLGTPPGRLRVIVVEDLDDAKDPSLL</sequence>
<dbReference type="RefSeq" id="WP_015717059.1">
    <property type="nucleotide sequence ID" value="NC_014974.1"/>
</dbReference>
<gene>
    <name evidence="1" type="ordered locus">TSC_c11620</name>
</gene>
<reference evidence="1 2" key="2">
    <citation type="journal article" date="2011" name="BMC Genomics">
        <title>Sequence of the hyperplastic genome of the naturally competent Thermus scotoductus SA-01.</title>
        <authorList>
            <person name="Gounder K."/>
            <person name="Brzuszkiewicz E."/>
            <person name="Liesegang H."/>
            <person name="Wollherr A."/>
            <person name="Daniel R."/>
            <person name="Gottschalk G."/>
            <person name="Reva O."/>
            <person name="Kumwenda B."/>
            <person name="Srivastava M."/>
            <person name="Bricio C."/>
            <person name="Berenguer J."/>
            <person name="van Heerden E."/>
            <person name="Litthauer D."/>
        </authorList>
    </citation>
    <scope>NUCLEOTIDE SEQUENCE [LARGE SCALE GENOMIC DNA]</scope>
    <source>
        <strain evidence="2">ATCC 700910 / SA-01</strain>
    </source>
</reference>
<evidence type="ECO:0000313" key="2">
    <source>
        <dbReference type="Proteomes" id="UP000008087"/>
    </source>
</evidence>
<dbReference type="InterPro" id="IPR014347">
    <property type="entry name" value="Tautomerase/MIF_sf"/>
</dbReference>
<evidence type="ECO:0008006" key="3">
    <source>
        <dbReference type="Google" id="ProtNLM"/>
    </source>
</evidence>
<dbReference type="AlphaFoldDB" id="E8PQC3"/>
<protein>
    <recommendedName>
        <fullName evidence="3">4-oxalocrotonate tautomerase</fullName>
    </recommendedName>
</protein>
<reference evidence="2" key="1">
    <citation type="submission" date="2010-03" db="EMBL/GenBank/DDBJ databases">
        <title>The genome sequence of Thermus scotoductus SA-01.</title>
        <authorList>
            <person name="Gounder K."/>
            <person name="Liesegang H."/>
            <person name="Brzuszkiewicz E."/>
            <person name="Wollherr A."/>
            <person name="Daniel R."/>
            <person name="Gottschalk G."/>
            <person name="van Heerden E."/>
            <person name="Litthauer D."/>
        </authorList>
    </citation>
    <scope>NUCLEOTIDE SEQUENCE [LARGE SCALE GENOMIC DNA]</scope>
    <source>
        <strain evidence="2">ATCC 700910 / SA-01</strain>
    </source>
</reference>
<dbReference type="InterPro" id="IPR049116">
    <property type="entry name" value="Tautomerase-like"/>
</dbReference>